<dbReference type="OrthoDB" id="185373at2759"/>
<proteinExistence type="predicted"/>
<accession>A0A1U7LW50</accession>
<dbReference type="OMA" id="PEEIMAP"/>
<sequence length="641" mass="73165">MVLHQPRAALLVLPFLAPSLDPVFITTRTLHFATVLAAARPVQLPLRAPQVPPGALWLRFEQKLNLPYRLWKHETWNLYNRLRAIPNGLCRLTAKHCHKLWGYIFHLPQRSPGQIFELANAQIKFRIPFSLQQQTAYIEALYCLGKKNHAYQIFANGPPPGTLPDTRWFNVGIQMHAKDRDLLNAEQVLQRLLSTGAAPTSFSFMPLIMNYCLLKNKDRALLSYSRMKSACPEIDLQSYEAVLFSFFEAGYPSIAARVYDDILAASLTPSTLTTSVMYDHLAKRANNLTELLNLGVRINNINREFAFDPFYYASVMANLCRLNEMDYALVVFKGLRNADEKLDTIHYNIIIGGYLKVNNDMPAAESLAQDMFKSDGTGKVPQPDVSTFGMLVQWYVDNDQPTKVFSLIQTMKSLGIKPNTYIANMLLHLWNIRRNRIKFWETFDEMKLQEIQQDAHTFGMAWLSLYLTAYAKRDVMQHVRHPRGLFRQMLETPNLDPHVRMFDIVIKAFLGYKDPAGCLIAYEAMIRHYKLQCDWITAEKIVRGIAGMTDEGAWYHSGLLKLKSILGDLNEIKLARGAFHQKSPETSPQTDIDPDDLRKLLFKFVRNTKLASTARKDLVEAREAMGANYIPIDALKNTAAS</sequence>
<dbReference type="AlphaFoldDB" id="A0A1U7LW50"/>
<evidence type="ECO:0000256" key="2">
    <source>
        <dbReference type="PROSITE-ProRule" id="PRU00708"/>
    </source>
</evidence>
<dbReference type="InterPro" id="IPR051222">
    <property type="entry name" value="PPR/CCM1_RNA-binding"/>
</dbReference>
<dbReference type="Proteomes" id="UP000186594">
    <property type="component" value="Unassembled WGS sequence"/>
</dbReference>
<dbReference type="InterPro" id="IPR002885">
    <property type="entry name" value="PPR_rpt"/>
</dbReference>
<dbReference type="Gene3D" id="1.25.40.10">
    <property type="entry name" value="Tetratricopeptide repeat domain"/>
    <property type="match status" value="3"/>
</dbReference>
<dbReference type="GO" id="GO:0005739">
    <property type="term" value="C:mitochondrion"/>
    <property type="evidence" value="ECO:0007669"/>
    <property type="project" value="UniProtKB-ARBA"/>
</dbReference>
<organism evidence="3 4">
    <name type="scientific">Neolecta irregularis (strain DAH-3)</name>
    <dbReference type="NCBI Taxonomy" id="1198029"/>
    <lineage>
        <taxon>Eukaryota</taxon>
        <taxon>Fungi</taxon>
        <taxon>Dikarya</taxon>
        <taxon>Ascomycota</taxon>
        <taxon>Taphrinomycotina</taxon>
        <taxon>Neolectales</taxon>
        <taxon>Neolectaceae</taxon>
        <taxon>Neolecta</taxon>
    </lineage>
</organism>
<dbReference type="NCBIfam" id="TIGR00756">
    <property type="entry name" value="PPR"/>
    <property type="match status" value="1"/>
</dbReference>
<dbReference type="PROSITE" id="PS51375">
    <property type="entry name" value="PPR"/>
    <property type="match status" value="1"/>
</dbReference>
<dbReference type="Pfam" id="PF13812">
    <property type="entry name" value="PPR_3"/>
    <property type="match status" value="1"/>
</dbReference>
<keyword evidence="1" id="KW-0677">Repeat</keyword>
<dbReference type="InterPro" id="IPR011990">
    <property type="entry name" value="TPR-like_helical_dom_sf"/>
</dbReference>
<dbReference type="PANTHER" id="PTHR47942">
    <property type="entry name" value="TETRATRICOPEPTIDE REPEAT (TPR)-LIKE SUPERFAMILY PROTEIN-RELATED"/>
    <property type="match status" value="1"/>
</dbReference>
<name>A0A1U7LW50_NEOID</name>
<gene>
    <name evidence="3" type="ORF">NEOLI_000924</name>
</gene>
<evidence type="ECO:0000256" key="1">
    <source>
        <dbReference type="ARBA" id="ARBA00022737"/>
    </source>
</evidence>
<evidence type="ECO:0000313" key="3">
    <source>
        <dbReference type="EMBL" id="OLL26848.1"/>
    </source>
</evidence>
<evidence type="ECO:0000313" key="4">
    <source>
        <dbReference type="Proteomes" id="UP000186594"/>
    </source>
</evidence>
<reference evidence="3 4" key="1">
    <citation type="submission" date="2016-04" db="EMBL/GenBank/DDBJ databases">
        <title>Evolutionary innovation and constraint leading to complex multicellularity in the Ascomycota.</title>
        <authorList>
            <person name="Cisse O."/>
            <person name="Nguyen A."/>
            <person name="Hewitt D.A."/>
            <person name="Jedd G."/>
            <person name="Stajich J.E."/>
        </authorList>
    </citation>
    <scope>NUCLEOTIDE SEQUENCE [LARGE SCALE GENOMIC DNA]</scope>
    <source>
        <strain evidence="3 4">DAH-3</strain>
    </source>
</reference>
<feature type="repeat" description="PPR" evidence="2">
    <location>
        <begin position="384"/>
        <end position="418"/>
    </location>
</feature>
<protein>
    <submittedName>
        <fullName evidence="3">Pentatricopeptide repeat-containing protein, mitochondrial</fullName>
    </submittedName>
</protein>
<dbReference type="STRING" id="1198029.A0A1U7LW50"/>
<keyword evidence="4" id="KW-1185">Reference proteome</keyword>
<dbReference type="EMBL" id="LXFE01000143">
    <property type="protein sequence ID" value="OLL26848.1"/>
    <property type="molecule type" value="Genomic_DNA"/>
</dbReference>
<comment type="caution">
    <text evidence="3">The sequence shown here is derived from an EMBL/GenBank/DDBJ whole genome shotgun (WGS) entry which is preliminary data.</text>
</comment>
<dbReference type="PANTHER" id="PTHR47942:SF63">
    <property type="entry name" value="PENTATRICOPEPTIDE REPEAT-CONTAINING PROTEIN"/>
    <property type="match status" value="1"/>
</dbReference>